<comment type="subcellular location">
    <subcellularLocation>
        <location evidence="7">Cell membrane</location>
        <topology evidence="7">Multi-pass membrane protein</topology>
    </subcellularLocation>
    <subcellularLocation>
        <location evidence="1">Membrane</location>
        <topology evidence="1">Multi-pass membrane protein</topology>
    </subcellularLocation>
</comment>
<dbReference type="RefSeq" id="WP_150446418.1">
    <property type="nucleotide sequence ID" value="NZ_VYQE01000005.1"/>
</dbReference>
<dbReference type="GO" id="GO:0005886">
    <property type="term" value="C:plasma membrane"/>
    <property type="evidence" value="ECO:0007669"/>
    <property type="project" value="UniProtKB-SubCell"/>
</dbReference>
<feature type="transmembrane region" description="Helical" evidence="7">
    <location>
        <begin position="153"/>
        <end position="170"/>
    </location>
</feature>
<sequence length="200" mass="22060">MAQAINQALRRVPAWPIYLLGFAWIGALFYRGATGALGPEPVEALEHAYGELALQLLIAGLAVTPLRKHAGINLLKFRRAIGLMAFYVLIAHVLVWAVLDLQSVARVWADIVKRPYITIGMAGFLLLVPLALSSNNLSIRKLGGATWRRLHRLVYPAVILGALHYVWLVKGFELEPLLYAGTIGVLLLLRVPRSRRLATA</sequence>
<dbReference type="HAMAP" id="MF_01207">
    <property type="entry name" value="MsrQ"/>
    <property type="match status" value="1"/>
</dbReference>
<comment type="subunit">
    <text evidence="7">Heterodimer of a catalytic subunit (MsrP) and a heme-binding subunit (MsrQ).</text>
</comment>
<dbReference type="NCBIfam" id="NF003833">
    <property type="entry name" value="PRK05419.1-5"/>
    <property type="match status" value="1"/>
</dbReference>
<evidence type="ECO:0000256" key="3">
    <source>
        <dbReference type="ARBA" id="ARBA00022692"/>
    </source>
</evidence>
<feature type="domain" description="Ferric oxidoreductase" evidence="8">
    <location>
        <begin position="51"/>
        <end position="161"/>
    </location>
</feature>
<feature type="transmembrane region" description="Helical" evidence="7">
    <location>
        <begin position="111"/>
        <end position="132"/>
    </location>
</feature>
<protein>
    <recommendedName>
        <fullName evidence="7">Protein-methionine-sulfoxide reductase heme-binding subunit MsrQ</fullName>
    </recommendedName>
    <alternativeName>
        <fullName evidence="7">Flavocytochrome MsrQ</fullName>
    </alternativeName>
</protein>
<dbReference type="AlphaFoldDB" id="A0A5J5GD99"/>
<keyword evidence="2 7" id="KW-0813">Transport</keyword>
<proteinExistence type="inferred from homology"/>
<dbReference type="Proteomes" id="UP000326554">
    <property type="component" value="Unassembled WGS sequence"/>
</dbReference>
<dbReference type="InterPro" id="IPR013130">
    <property type="entry name" value="Fe3_Rdtase_TM_dom"/>
</dbReference>
<gene>
    <name evidence="7 9" type="primary">msrQ</name>
    <name evidence="9" type="ORF">F3S47_16615</name>
</gene>
<accession>A0A5J5GD99</accession>
<dbReference type="InterPro" id="IPR022837">
    <property type="entry name" value="MsrQ-like"/>
</dbReference>
<evidence type="ECO:0000256" key="2">
    <source>
        <dbReference type="ARBA" id="ARBA00022448"/>
    </source>
</evidence>
<evidence type="ECO:0000256" key="4">
    <source>
        <dbReference type="ARBA" id="ARBA00022989"/>
    </source>
</evidence>
<comment type="cofactor">
    <cofactor evidence="7">
        <name>heme b</name>
        <dbReference type="ChEBI" id="CHEBI:60344"/>
    </cofactor>
    <text evidence="7">Binds 1 heme b (iron(II)-protoporphyrin IX) group per subunit.</text>
</comment>
<evidence type="ECO:0000256" key="1">
    <source>
        <dbReference type="ARBA" id="ARBA00004141"/>
    </source>
</evidence>
<dbReference type="Pfam" id="PF01794">
    <property type="entry name" value="Ferric_reduct"/>
    <property type="match status" value="1"/>
</dbReference>
<keyword evidence="7" id="KW-0249">Electron transport</keyword>
<keyword evidence="7" id="KW-0349">Heme</keyword>
<comment type="cofactor">
    <cofactor evidence="7">
        <name>FMN</name>
        <dbReference type="ChEBI" id="CHEBI:58210"/>
    </cofactor>
    <text evidence="7">Binds 1 FMN per subunit.</text>
</comment>
<evidence type="ECO:0000256" key="5">
    <source>
        <dbReference type="ARBA" id="ARBA00023004"/>
    </source>
</evidence>
<feature type="transmembrane region" description="Helical" evidence="7">
    <location>
        <begin position="12"/>
        <end position="32"/>
    </location>
</feature>
<evidence type="ECO:0000256" key="7">
    <source>
        <dbReference type="HAMAP-Rule" id="MF_01207"/>
    </source>
</evidence>
<comment type="function">
    <text evidence="7">Part of the MsrPQ system that repairs oxidized periplasmic proteins containing methionine sulfoxide residues (Met-O), using respiratory chain electrons. Thus protects these proteins from oxidative-stress damage caused by reactive species of oxygen and chlorine generated by the host defense mechanisms. MsrPQ is essential for the maintenance of envelope integrity under bleach stress, rescuing a wide series of structurally unrelated periplasmic proteins from methionine oxidation. MsrQ provides electrons for reduction to the reductase catalytic subunit MsrP, using the quinone pool of the respiratory chain.</text>
</comment>
<feature type="transmembrane region" description="Helical" evidence="7">
    <location>
        <begin position="80"/>
        <end position="99"/>
    </location>
</feature>
<evidence type="ECO:0000259" key="8">
    <source>
        <dbReference type="Pfam" id="PF01794"/>
    </source>
</evidence>
<keyword evidence="7" id="KW-0285">Flavoprotein</keyword>
<dbReference type="GO" id="GO:0010181">
    <property type="term" value="F:FMN binding"/>
    <property type="evidence" value="ECO:0007669"/>
    <property type="project" value="UniProtKB-UniRule"/>
</dbReference>
<dbReference type="GO" id="GO:0030091">
    <property type="term" value="P:protein repair"/>
    <property type="evidence" value="ECO:0007669"/>
    <property type="project" value="UniProtKB-UniRule"/>
</dbReference>
<evidence type="ECO:0000313" key="9">
    <source>
        <dbReference type="EMBL" id="KAA9006166.1"/>
    </source>
</evidence>
<comment type="similarity">
    <text evidence="7">Belongs to the MsrQ family.</text>
</comment>
<keyword evidence="6 7" id="KW-0472">Membrane</keyword>
<dbReference type="PANTHER" id="PTHR36964">
    <property type="entry name" value="PROTEIN-METHIONINE-SULFOXIDE REDUCTASE HEME-BINDING SUBUNIT MSRQ"/>
    <property type="match status" value="1"/>
</dbReference>
<keyword evidence="10" id="KW-1185">Reference proteome</keyword>
<organism evidence="9 10">
    <name type="scientific">Histidinibacterium aquaticum</name>
    <dbReference type="NCBI Taxonomy" id="2613962"/>
    <lineage>
        <taxon>Bacteria</taxon>
        <taxon>Pseudomonadati</taxon>
        <taxon>Pseudomonadota</taxon>
        <taxon>Alphaproteobacteria</taxon>
        <taxon>Rhodobacterales</taxon>
        <taxon>Paracoccaceae</taxon>
        <taxon>Histidinibacterium</taxon>
    </lineage>
</organism>
<keyword evidence="7" id="KW-0288">FMN</keyword>
<dbReference type="GO" id="GO:0016679">
    <property type="term" value="F:oxidoreductase activity, acting on diphenols and related substances as donors"/>
    <property type="evidence" value="ECO:0007669"/>
    <property type="project" value="TreeGrafter"/>
</dbReference>
<dbReference type="GO" id="GO:0020037">
    <property type="term" value="F:heme binding"/>
    <property type="evidence" value="ECO:0007669"/>
    <property type="project" value="UniProtKB-UniRule"/>
</dbReference>
<evidence type="ECO:0000256" key="6">
    <source>
        <dbReference type="ARBA" id="ARBA00023136"/>
    </source>
</evidence>
<feature type="transmembrane region" description="Helical" evidence="7">
    <location>
        <begin position="176"/>
        <end position="192"/>
    </location>
</feature>
<evidence type="ECO:0000313" key="10">
    <source>
        <dbReference type="Proteomes" id="UP000326554"/>
    </source>
</evidence>
<feature type="transmembrane region" description="Helical" evidence="7">
    <location>
        <begin position="52"/>
        <end position="68"/>
    </location>
</feature>
<keyword evidence="4 7" id="KW-1133">Transmembrane helix</keyword>
<name>A0A5J5GD99_9RHOB</name>
<keyword evidence="5 7" id="KW-0408">Iron</keyword>
<keyword evidence="7" id="KW-0479">Metal-binding</keyword>
<dbReference type="EMBL" id="VYQE01000005">
    <property type="protein sequence ID" value="KAA9006166.1"/>
    <property type="molecule type" value="Genomic_DNA"/>
</dbReference>
<dbReference type="GO" id="GO:0009055">
    <property type="term" value="F:electron transfer activity"/>
    <property type="evidence" value="ECO:0007669"/>
    <property type="project" value="UniProtKB-UniRule"/>
</dbReference>
<comment type="caution">
    <text evidence="9">The sequence shown here is derived from an EMBL/GenBank/DDBJ whole genome shotgun (WGS) entry which is preliminary data.</text>
</comment>
<dbReference type="PANTHER" id="PTHR36964:SF1">
    <property type="entry name" value="PROTEIN-METHIONINE-SULFOXIDE REDUCTASE HEME-BINDING SUBUNIT MSRQ"/>
    <property type="match status" value="1"/>
</dbReference>
<keyword evidence="3 7" id="KW-0812">Transmembrane</keyword>
<keyword evidence="7" id="KW-1003">Cell membrane</keyword>
<reference evidence="9 10" key="1">
    <citation type="submission" date="2019-09" db="EMBL/GenBank/DDBJ databases">
        <authorList>
            <person name="Park J.-S."/>
            <person name="Choi H.-J."/>
        </authorList>
    </citation>
    <scope>NUCLEOTIDE SEQUENCE [LARGE SCALE GENOMIC DNA]</scope>
    <source>
        <strain evidence="9 10">176SS1-4</strain>
    </source>
</reference>
<dbReference type="GO" id="GO:0046872">
    <property type="term" value="F:metal ion binding"/>
    <property type="evidence" value="ECO:0007669"/>
    <property type="project" value="UniProtKB-KW"/>
</dbReference>